<accession>A0A1A8XUD7</accession>
<evidence type="ECO:0000313" key="3">
    <source>
        <dbReference type="Proteomes" id="UP000199169"/>
    </source>
</evidence>
<dbReference type="Gene3D" id="3.40.630.30">
    <property type="match status" value="1"/>
</dbReference>
<dbReference type="SUPFAM" id="SSF55729">
    <property type="entry name" value="Acyl-CoA N-acyltransferases (Nat)"/>
    <property type="match status" value="1"/>
</dbReference>
<evidence type="ECO:0000259" key="1">
    <source>
        <dbReference type="Pfam" id="PF21926"/>
    </source>
</evidence>
<gene>
    <name evidence="2" type="ORF">ACCAA_560035</name>
</gene>
<keyword evidence="3" id="KW-1185">Reference proteome</keyword>
<dbReference type="STRING" id="1860102.ACCAA_560035"/>
<dbReference type="Proteomes" id="UP000199169">
    <property type="component" value="Unassembled WGS sequence"/>
</dbReference>
<dbReference type="InterPro" id="IPR016181">
    <property type="entry name" value="Acyl_CoA_acyltransferase"/>
</dbReference>
<organism evidence="2 3">
    <name type="scientific">Candidatus Accumulibacter aalborgensis</name>
    <dbReference type="NCBI Taxonomy" id="1860102"/>
    <lineage>
        <taxon>Bacteria</taxon>
        <taxon>Pseudomonadati</taxon>
        <taxon>Pseudomonadota</taxon>
        <taxon>Betaproteobacteria</taxon>
        <taxon>Candidatus Accumulibacter</taxon>
    </lineage>
</organism>
<name>A0A1A8XUD7_9PROT</name>
<protein>
    <recommendedName>
        <fullName evidence="1">N-acyl amino acid synthase FeeM catalytic core domain-containing protein</fullName>
    </recommendedName>
</protein>
<dbReference type="EMBL" id="FLQX01000134">
    <property type="protein sequence ID" value="SBT08341.1"/>
    <property type="molecule type" value="Genomic_DNA"/>
</dbReference>
<proteinExistence type="predicted"/>
<feature type="domain" description="N-acyl amino acid synthase FeeM catalytic core" evidence="1">
    <location>
        <begin position="60"/>
        <end position="219"/>
    </location>
</feature>
<dbReference type="AlphaFoldDB" id="A0A1A8XUD7"/>
<sequence length="436" mass="49635">MTRRLVSRVRKALHGVLRKLFNVLPQNRRFAIYRTFVDCDPAPSERLVLKIADTKEELEACFTLLHDAYVDSGFMKPDPSGMRVTIYHALPTTTTLCAKYDGQVVGTLSLIRESVLGFPLQRIFDLTAIREKKGNIAEVSALAVHKRFRRTGGSILFPLMKFMYEYCTTFFDTRHLVIAVNPRHIEMYESLLFFERLTQNVVENYDFVNGAPAVGATLDLGSAPEIFKKHYGSKPPKRNLFAFFTAVRLSNIKLPQRRFYTTNDPVLTPDLLDHFFNVRTHVFAQLSDRKKCLLHTIYDLPAYQGVLPAIGAGGQDDQVRRRHRRFSVRCPGRFSVVAPDGCETKYKIEITQLSRYGFQAHSRSAVPINVWGEVTIQLGPAEVSRIQVEASRDTGNGVYGFRLGEPDLIWRKFVNALYSGSTHADLENATRFMTDR</sequence>
<dbReference type="Pfam" id="PF21926">
    <property type="entry name" value="FeeM"/>
    <property type="match status" value="1"/>
</dbReference>
<dbReference type="InterPro" id="IPR054597">
    <property type="entry name" value="FeeM_cat"/>
</dbReference>
<reference evidence="2 3" key="1">
    <citation type="submission" date="2016-06" db="EMBL/GenBank/DDBJ databases">
        <authorList>
            <person name="Kjaerup R.B."/>
            <person name="Dalgaard T.S."/>
            <person name="Juul-Madsen H.R."/>
        </authorList>
    </citation>
    <scope>NUCLEOTIDE SEQUENCE [LARGE SCALE GENOMIC DNA]</scope>
    <source>
        <strain evidence="2">3</strain>
    </source>
</reference>
<evidence type="ECO:0000313" key="2">
    <source>
        <dbReference type="EMBL" id="SBT08341.1"/>
    </source>
</evidence>